<evidence type="ECO:0000256" key="5">
    <source>
        <dbReference type="ARBA" id="ARBA00022679"/>
    </source>
</evidence>
<dbReference type="InterPro" id="IPR030484">
    <property type="entry name" value="Rio2"/>
</dbReference>
<evidence type="ECO:0000256" key="12">
    <source>
        <dbReference type="ARBA" id="ARBA00048679"/>
    </source>
</evidence>
<dbReference type="GeneID" id="12510498"/>
<feature type="region of interest" description="Disordered" evidence="13">
    <location>
        <begin position="305"/>
        <end position="333"/>
    </location>
</feature>
<dbReference type="RefSeq" id="WP_014586878.1">
    <property type="nucleotide sequence ID" value="NC_017527.1"/>
</dbReference>
<accession>G7WNT3</accession>
<dbReference type="Gene3D" id="3.30.200.20">
    <property type="entry name" value="Phosphorylase Kinase, domain 1"/>
    <property type="match status" value="1"/>
</dbReference>
<dbReference type="AlphaFoldDB" id="G7WNT3"/>
<dbReference type="OrthoDB" id="50101at2157"/>
<sequence length="333" mass="36613">MENLADAFLRLDRKEIALLKAVERGMRTSEWASMEDVVARARLSPKAAASGLARLVGKKLVSRTTEPYEGYQIGFVAYDLVALSDLVARDVVLSLGDLLGVGKESVVFEALGRIPPGADEQAAPPEGEETELVPLAVKFHRQGRTSFKHVRRAREHLADHPRCAWIHAARLGAAREWRTLKALHPEVRVPRPVALSHHALVMEHAGGTELYRVVLEEPEPFLELILEEVASAWRRGFVHADLSAYNVLVGEEGEVVIIDWPQAVSRRDPRARELLERDVKNLLDHFARKYRLDLSLEAALSSAAADLGPGEEGGKEAGDEEVDVSTTNGAAEG</sequence>
<reference evidence="15 16" key="1">
    <citation type="journal article" date="2012" name="PLoS ONE">
        <title>The genome characteristics and predicted function of methyl-group oxidation pathway in the obligate aceticlastic methanogens, Methanosaeta spp.</title>
        <authorList>
            <person name="Zhu J."/>
            <person name="Zheng H."/>
            <person name="Ai G."/>
            <person name="Zhang G."/>
            <person name="Liu D."/>
            <person name="Liu X."/>
            <person name="Dong X."/>
        </authorList>
    </citation>
    <scope>NUCLEOTIDE SEQUENCE [LARGE SCALE GENOMIC DNA]</scope>
    <source>
        <strain evidence="15 16">6Ac</strain>
    </source>
</reference>
<comment type="catalytic activity">
    <reaction evidence="11">
        <text>L-threonyl-[protein] + ATP = O-phospho-L-threonyl-[protein] + ADP + H(+)</text>
        <dbReference type="Rhea" id="RHEA:46608"/>
        <dbReference type="Rhea" id="RHEA-COMP:11060"/>
        <dbReference type="Rhea" id="RHEA-COMP:11605"/>
        <dbReference type="ChEBI" id="CHEBI:15378"/>
        <dbReference type="ChEBI" id="CHEBI:30013"/>
        <dbReference type="ChEBI" id="CHEBI:30616"/>
        <dbReference type="ChEBI" id="CHEBI:61977"/>
        <dbReference type="ChEBI" id="CHEBI:456216"/>
        <dbReference type="EC" id="2.7.11.1"/>
    </reaction>
</comment>
<dbReference type="GO" id="GO:0030490">
    <property type="term" value="P:maturation of SSU-rRNA"/>
    <property type="evidence" value="ECO:0007669"/>
    <property type="project" value="TreeGrafter"/>
</dbReference>
<dbReference type="PANTHER" id="PTHR45852">
    <property type="entry name" value="SER/THR-PROTEIN KINASE RIO2"/>
    <property type="match status" value="1"/>
</dbReference>
<evidence type="ECO:0000256" key="6">
    <source>
        <dbReference type="ARBA" id="ARBA00022723"/>
    </source>
</evidence>
<evidence type="ECO:0000313" key="15">
    <source>
        <dbReference type="EMBL" id="AET64693.1"/>
    </source>
</evidence>
<dbReference type="GO" id="GO:0005829">
    <property type="term" value="C:cytosol"/>
    <property type="evidence" value="ECO:0007669"/>
    <property type="project" value="TreeGrafter"/>
</dbReference>
<gene>
    <name evidence="15" type="ordered locus">Mhar_1329</name>
</gene>
<dbReference type="InterPro" id="IPR011009">
    <property type="entry name" value="Kinase-like_dom_sf"/>
</dbReference>
<keyword evidence="16" id="KW-1185">Reference proteome</keyword>
<dbReference type="GO" id="GO:0005524">
    <property type="term" value="F:ATP binding"/>
    <property type="evidence" value="ECO:0007669"/>
    <property type="project" value="UniProtKB-KW"/>
</dbReference>
<evidence type="ECO:0000256" key="8">
    <source>
        <dbReference type="ARBA" id="ARBA00022777"/>
    </source>
</evidence>
<comment type="catalytic activity">
    <reaction evidence="12">
        <text>L-seryl-[protein] + ATP = O-phospho-L-seryl-[protein] + ADP + H(+)</text>
        <dbReference type="Rhea" id="RHEA:17989"/>
        <dbReference type="Rhea" id="RHEA-COMP:9863"/>
        <dbReference type="Rhea" id="RHEA-COMP:11604"/>
        <dbReference type="ChEBI" id="CHEBI:15378"/>
        <dbReference type="ChEBI" id="CHEBI:29999"/>
        <dbReference type="ChEBI" id="CHEBI:30616"/>
        <dbReference type="ChEBI" id="CHEBI:83421"/>
        <dbReference type="ChEBI" id="CHEBI:456216"/>
        <dbReference type="EC" id="2.7.11.1"/>
    </reaction>
</comment>
<evidence type="ECO:0000259" key="14">
    <source>
        <dbReference type="SMART" id="SM00090"/>
    </source>
</evidence>
<dbReference type="InterPro" id="IPR008266">
    <property type="entry name" value="Tyr_kinase_AS"/>
</dbReference>
<keyword evidence="6" id="KW-0479">Metal-binding</keyword>
<dbReference type="KEGG" id="mhi:Mhar_1329"/>
<keyword evidence="4 15" id="KW-0723">Serine/threonine-protein kinase</keyword>
<evidence type="ECO:0000256" key="13">
    <source>
        <dbReference type="SAM" id="MobiDB-lite"/>
    </source>
</evidence>
<dbReference type="EMBL" id="CP003117">
    <property type="protein sequence ID" value="AET64693.1"/>
    <property type="molecule type" value="Genomic_DNA"/>
</dbReference>
<dbReference type="HOGENOM" id="CLU_018693_1_0_2"/>
<dbReference type="Proteomes" id="UP000005877">
    <property type="component" value="Chromosome"/>
</dbReference>
<dbReference type="GO" id="GO:0046872">
    <property type="term" value="F:metal ion binding"/>
    <property type="evidence" value="ECO:0007669"/>
    <property type="project" value="UniProtKB-KW"/>
</dbReference>
<dbReference type="InterPro" id="IPR036390">
    <property type="entry name" value="WH_DNA-bd_sf"/>
</dbReference>
<dbReference type="Gene3D" id="1.10.10.10">
    <property type="entry name" value="Winged helix-like DNA-binding domain superfamily/Winged helix DNA-binding domain"/>
    <property type="match status" value="1"/>
</dbReference>
<keyword evidence="9" id="KW-0067">ATP-binding</keyword>
<evidence type="ECO:0000256" key="10">
    <source>
        <dbReference type="ARBA" id="ARBA00022842"/>
    </source>
</evidence>
<proteinExistence type="inferred from homology"/>
<dbReference type="GO" id="GO:0030688">
    <property type="term" value="C:preribosome, small subunit precursor"/>
    <property type="evidence" value="ECO:0007669"/>
    <property type="project" value="TreeGrafter"/>
</dbReference>
<protein>
    <recommendedName>
        <fullName evidence="3">non-specific serine/threonine protein kinase</fullName>
        <ecNumber evidence="3">2.7.11.1</ecNumber>
    </recommendedName>
</protein>
<keyword evidence="7" id="KW-0547">Nucleotide-binding</keyword>
<comment type="similarity">
    <text evidence="2">Belongs to the protein kinase superfamily. RIO-type Ser/Thr kinase family.</text>
</comment>
<comment type="cofactor">
    <cofactor evidence="1">
        <name>Mg(2+)</name>
        <dbReference type="ChEBI" id="CHEBI:18420"/>
    </cofactor>
</comment>
<feature type="compositionally biased region" description="Polar residues" evidence="13">
    <location>
        <begin position="324"/>
        <end position="333"/>
    </location>
</feature>
<evidence type="ECO:0000256" key="9">
    <source>
        <dbReference type="ARBA" id="ARBA00022840"/>
    </source>
</evidence>
<evidence type="ECO:0000256" key="7">
    <source>
        <dbReference type="ARBA" id="ARBA00022741"/>
    </source>
</evidence>
<keyword evidence="10" id="KW-0460">Magnesium</keyword>
<evidence type="ECO:0000313" key="16">
    <source>
        <dbReference type="Proteomes" id="UP000005877"/>
    </source>
</evidence>
<dbReference type="EC" id="2.7.11.1" evidence="3"/>
<dbReference type="PANTHER" id="PTHR45852:SF1">
    <property type="entry name" value="SERINE_THREONINE-PROTEIN KINASE RIO2"/>
    <property type="match status" value="1"/>
</dbReference>
<feature type="domain" description="RIO kinase" evidence="14">
    <location>
        <begin position="64"/>
        <end position="306"/>
    </location>
</feature>
<dbReference type="SUPFAM" id="SSF46785">
    <property type="entry name" value="Winged helix' DNA-binding domain"/>
    <property type="match status" value="1"/>
</dbReference>
<name>G7WNT3_METH6</name>
<evidence type="ECO:0000256" key="11">
    <source>
        <dbReference type="ARBA" id="ARBA00047899"/>
    </source>
</evidence>
<evidence type="ECO:0000256" key="2">
    <source>
        <dbReference type="ARBA" id="ARBA00009196"/>
    </source>
</evidence>
<dbReference type="Pfam" id="PF09202">
    <property type="entry name" value="Rio2_N"/>
    <property type="match status" value="1"/>
</dbReference>
<dbReference type="PATRIC" id="fig|1110509.7.peg.1476"/>
<keyword evidence="5" id="KW-0808">Transferase</keyword>
<dbReference type="Gene3D" id="1.10.510.10">
    <property type="entry name" value="Transferase(Phosphotransferase) domain 1"/>
    <property type="match status" value="1"/>
</dbReference>
<dbReference type="InterPro" id="IPR036388">
    <property type="entry name" value="WH-like_DNA-bd_sf"/>
</dbReference>
<dbReference type="InterPro" id="IPR018934">
    <property type="entry name" value="RIO_dom"/>
</dbReference>
<evidence type="ECO:0000256" key="4">
    <source>
        <dbReference type="ARBA" id="ARBA00022527"/>
    </source>
</evidence>
<dbReference type="InterPro" id="IPR015285">
    <property type="entry name" value="RIO2_wHTH_N"/>
</dbReference>
<evidence type="ECO:0000256" key="3">
    <source>
        <dbReference type="ARBA" id="ARBA00012513"/>
    </source>
</evidence>
<organism evidence="15 16">
    <name type="scientific">Methanothrix harundinacea (strain 6Ac)</name>
    <name type="common">Methanosaeta harundinacea</name>
    <dbReference type="NCBI Taxonomy" id="1110509"/>
    <lineage>
        <taxon>Archaea</taxon>
        <taxon>Methanobacteriati</taxon>
        <taxon>Methanobacteriota</taxon>
        <taxon>Stenosarchaea group</taxon>
        <taxon>Methanomicrobia</taxon>
        <taxon>Methanotrichales</taxon>
        <taxon>Methanotrichaceae</taxon>
        <taxon>Methanothrix</taxon>
    </lineage>
</organism>
<dbReference type="PROSITE" id="PS00109">
    <property type="entry name" value="PROTEIN_KINASE_TYR"/>
    <property type="match status" value="1"/>
</dbReference>
<dbReference type="Pfam" id="PF01163">
    <property type="entry name" value="RIO1"/>
    <property type="match status" value="1"/>
</dbReference>
<evidence type="ECO:0000256" key="1">
    <source>
        <dbReference type="ARBA" id="ARBA00001946"/>
    </source>
</evidence>
<dbReference type="CDD" id="cd05144">
    <property type="entry name" value="RIO2_C"/>
    <property type="match status" value="1"/>
</dbReference>
<dbReference type="STRING" id="1110509.Mhar_1329"/>
<dbReference type="InterPro" id="IPR000687">
    <property type="entry name" value="RIO_kinase"/>
</dbReference>
<dbReference type="SUPFAM" id="SSF56112">
    <property type="entry name" value="Protein kinase-like (PK-like)"/>
    <property type="match status" value="1"/>
</dbReference>
<dbReference type="SMART" id="SM00090">
    <property type="entry name" value="RIO"/>
    <property type="match status" value="1"/>
</dbReference>
<dbReference type="GO" id="GO:0004674">
    <property type="term" value="F:protein serine/threonine kinase activity"/>
    <property type="evidence" value="ECO:0007669"/>
    <property type="project" value="UniProtKB-KW"/>
</dbReference>
<keyword evidence="8 15" id="KW-0418">Kinase</keyword>